<name>A0A5D3YG77_9PROT</name>
<dbReference type="OrthoDB" id="828244at2"/>
<protein>
    <submittedName>
        <fullName evidence="1">Uncharacterized protein DUF4917</fullName>
    </submittedName>
</protein>
<sequence>MRNNFQKRIDGFGLDREDEPSKYSELRWGKYKDKQNIHFFHGTLPIFDRGINIIKEEYGGEKLLLENIKERLAREEYPVFVATSNGEDKLNHIMHNRYLSFCYESLSKIEGSLISFGFTFGDSDLHIIDAVNIAAKQGAKVGNKLFSVYIGIYSEESQRHVESIKHSFKCMVNLFDAKTIRVWR</sequence>
<dbReference type="AlphaFoldDB" id="A0A5D3YG77"/>
<dbReference type="RefSeq" id="WP_052752038.1">
    <property type="nucleotide sequence ID" value="NZ_CP011451.1"/>
</dbReference>
<proteinExistence type="predicted"/>
<comment type="caution">
    <text evidence="1">The sequence shown here is derived from an EMBL/GenBank/DDBJ whole genome shotgun (WGS) entry which is preliminary data.</text>
</comment>
<organism evidence="1 2">
    <name type="scientific">Nitrosomonas communis</name>
    <dbReference type="NCBI Taxonomy" id="44574"/>
    <lineage>
        <taxon>Bacteria</taxon>
        <taxon>Pseudomonadati</taxon>
        <taxon>Pseudomonadota</taxon>
        <taxon>Betaproteobacteria</taxon>
        <taxon>Nitrosomonadales</taxon>
        <taxon>Nitrosomonadaceae</taxon>
        <taxon>Nitrosomonas</taxon>
    </lineage>
</organism>
<evidence type="ECO:0000313" key="1">
    <source>
        <dbReference type="EMBL" id="TYP87692.1"/>
    </source>
</evidence>
<evidence type="ECO:0000313" key="2">
    <source>
        <dbReference type="Proteomes" id="UP000324176"/>
    </source>
</evidence>
<dbReference type="InterPro" id="IPR032581">
    <property type="entry name" value="DUF4917"/>
</dbReference>
<dbReference type="EMBL" id="VNHT01000024">
    <property type="protein sequence ID" value="TYP87692.1"/>
    <property type="molecule type" value="Genomic_DNA"/>
</dbReference>
<accession>A0A5D3YG77</accession>
<reference evidence="1 2" key="1">
    <citation type="submission" date="2019-07" db="EMBL/GenBank/DDBJ databases">
        <title>Active sludge and wastewater microbial communities from Klosterneuburg, Austria.</title>
        <authorList>
            <person name="Wagner M."/>
        </authorList>
    </citation>
    <scope>NUCLEOTIDE SEQUENCE [LARGE SCALE GENOMIC DNA]</scope>
    <source>
        <strain evidence="1 2">Nm2</strain>
    </source>
</reference>
<dbReference type="Pfam" id="PF16263">
    <property type="entry name" value="DUF4917"/>
    <property type="match status" value="1"/>
</dbReference>
<gene>
    <name evidence="1" type="ORF">BCL69_102414</name>
</gene>
<dbReference type="Proteomes" id="UP000324176">
    <property type="component" value="Unassembled WGS sequence"/>
</dbReference>